<feature type="domain" description="DUF3823" evidence="1">
    <location>
        <begin position="30"/>
        <end position="121"/>
    </location>
</feature>
<reference evidence="5" key="2">
    <citation type="submission" date="2016-11" db="EMBL/GenBank/DDBJ databases">
        <authorList>
            <person name="Varghese N."/>
            <person name="Submissions S."/>
        </authorList>
    </citation>
    <scope>NUCLEOTIDE SEQUENCE [LARGE SCALE GENOMIC DNA]</scope>
    <source>
        <strain evidence="5">DSM 19859</strain>
    </source>
</reference>
<sequence length="229" mass="25371">MKITNYIYLAATALLFASCEIDNYDEPESFFTGNIVYNGEPIEVGAREVRFQLFQPGFGALAPLDMHLDLDGSFSGRFFDGDYKLKFINGQGPFKAYEVNEQQGDTIFISLRGNTEMDIEVLPYYMLSGETFSASSTAVDAAANYDQIITDADARAIEFARLYLNDTEQVSNNGDYHRVWSDMTVGSGNLSGSTALPDGYAKPYIFARIGVKIVGVEDMLFSPVQKLDL</sequence>
<dbReference type="Pfam" id="PF12866">
    <property type="entry name" value="DUF3823"/>
    <property type="match status" value="1"/>
</dbReference>
<dbReference type="AlphaFoldDB" id="A0A1M5U4J1"/>
<gene>
    <name evidence="3" type="ORF">DSM01_3024</name>
    <name evidence="4" type="ORF">SAMN04487999_0550</name>
</gene>
<dbReference type="OrthoDB" id="1433240at2"/>
<dbReference type="STRING" id="573501.SAMN04487999_0550"/>
<dbReference type="RefSeq" id="WP_072980083.1">
    <property type="nucleotide sequence ID" value="NZ_FQXT01000001.1"/>
</dbReference>
<dbReference type="Proteomes" id="UP000290037">
    <property type="component" value="Unassembled WGS sequence"/>
</dbReference>
<reference evidence="3 6" key="3">
    <citation type="submission" date="2018-07" db="EMBL/GenBank/DDBJ databases">
        <title>Leeuwenhoekiella genomics.</title>
        <authorList>
            <person name="Tahon G."/>
            <person name="Willems A."/>
        </authorList>
    </citation>
    <scope>NUCLEOTIDE SEQUENCE [LARGE SCALE GENOMIC DNA]</scope>
    <source>
        <strain evidence="3 6">LMG 24856</strain>
    </source>
</reference>
<accession>A0A1M5U4J1</accession>
<evidence type="ECO:0000259" key="1">
    <source>
        <dbReference type="Pfam" id="PF12866"/>
    </source>
</evidence>
<dbReference type="EMBL" id="QOVN01000007">
    <property type="protein sequence ID" value="RXG27505.1"/>
    <property type="molecule type" value="Genomic_DNA"/>
</dbReference>
<dbReference type="EMBL" id="FQXT01000001">
    <property type="protein sequence ID" value="SHH57800.1"/>
    <property type="molecule type" value="Genomic_DNA"/>
</dbReference>
<dbReference type="Pfam" id="PF18003">
    <property type="entry name" value="DUF3823_C"/>
    <property type="match status" value="1"/>
</dbReference>
<dbReference type="InterPro" id="IPR024278">
    <property type="entry name" value="DUF3823_N"/>
</dbReference>
<keyword evidence="6" id="KW-1185">Reference proteome</keyword>
<evidence type="ECO:0000313" key="4">
    <source>
        <dbReference type="EMBL" id="SHH57800.1"/>
    </source>
</evidence>
<evidence type="ECO:0000259" key="2">
    <source>
        <dbReference type="Pfam" id="PF18003"/>
    </source>
</evidence>
<evidence type="ECO:0000313" key="6">
    <source>
        <dbReference type="Proteomes" id="UP000290037"/>
    </source>
</evidence>
<evidence type="ECO:0008006" key="7">
    <source>
        <dbReference type="Google" id="ProtNLM"/>
    </source>
</evidence>
<evidence type="ECO:0000313" key="5">
    <source>
        <dbReference type="Proteomes" id="UP000184240"/>
    </source>
</evidence>
<reference evidence="4" key="1">
    <citation type="submission" date="2016-11" db="EMBL/GenBank/DDBJ databases">
        <authorList>
            <person name="Jaros S."/>
            <person name="Januszkiewicz K."/>
            <person name="Wedrychowicz H."/>
        </authorList>
    </citation>
    <scope>NUCLEOTIDE SEQUENCE [LARGE SCALE GENOMIC DNA]</scope>
    <source>
        <strain evidence="4">DSM 19859</strain>
    </source>
</reference>
<evidence type="ECO:0000313" key="3">
    <source>
        <dbReference type="EMBL" id="RXG27505.1"/>
    </source>
</evidence>
<feature type="domain" description="DUF3823" evidence="2">
    <location>
        <begin position="125"/>
        <end position="226"/>
    </location>
</feature>
<dbReference type="PROSITE" id="PS51257">
    <property type="entry name" value="PROKAR_LIPOPROTEIN"/>
    <property type="match status" value="1"/>
</dbReference>
<dbReference type="InterPro" id="IPR041186">
    <property type="entry name" value="DUF3823_C"/>
</dbReference>
<dbReference type="Gene3D" id="2.60.40.1120">
    <property type="entry name" value="Carboxypeptidase-like, regulatory domain"/>
    <property type="match status" value="1"/>
</dbReference>
<protein>
    <recommendedName>
        <fullName evidence="7">DUF3823 domain-containing protein</fullName>
    </recommendedName>
</protein>
<dbReference type="Proteomes" id="UP000184240">
    <property type="component" value="Unassembled WGS sequence"/>
</dbReference>
<organism evidence="4 5">
    <name type="scientific">Leeuwenhoekiella palythoae</name>
    <dbReference type="NCBI Taxonomy" id="573501"/>
    <lineage>
        <taxon>Bacteria</taxon>
        <taxon>Pseudomonadati</taxon>
        <taxon>Bacteroidota</taxon>
        <taxon>Flavobacteriia</taxon>
        <taxon>Flavobacteriales</taxon>
        <taxon>Flavobacteriaceae</taxon>
        <taxon>Leeuwenhoekiella</taxon>
    </lineage>
</organism>
<proteinExistence type="predicted"/>
<dbReference type="Gene3D" id="2.60.40.2060">
    <property type="match status" value="1"/>
</dbReference>
<name>A0A1M5U4J1_9FLAO</name>